<sequence>MANPRADKLTPTDSRVQHRTFTVPNSPNNKTYHYLLAEPPSATKPVATALLVHGFPDLAFGWRYQVPYLVSLGLRVIVPDLVGFGRSDAPAELAAYSFKTVVDDLAALVRHVQAGAREEGERIVLGGHDWGGAVAWRFALWRPEMLRCVFSVCTPFWAPSDVYLSKAEVVKRLPNFGYQAQFDGTEVEEAVVGRDKIRAFLSVMYGARRADGESVFDVYKGLKRDKLEVGKIGESPLLSREEIDFYADEYVKNGMRGPLCWYKTGRVNFDEEIKLLDQGKTKVTVPALMVVASKDAALPPAMSEGMERHFEKGLVKKQVDATHWALWEAPTETNKYIGEFLEGVLKGQPLKASI</sequence>
<dbReference type="PRINTS" id="PR00412">
    <property type="entry name" value="EPOXHYDRLASE"/>
</dbReference>
<dbReference type="Gene3D" id="3.40.50.1820">
    <property type="entry name" value="alpha/beta hydrolase"/>
    <property type="match status" value="1"/>
</dbReference>
<proteinExistence type="inferred from homology"/>
<dbReference type="InterPro" id="IPR029058">
    <property type="entry name" value="AB_hydrolase_fold"/>
</dbReference>
<evidence type="ECO:0000256" key="2">
    <source>
        <dbReference type="ARBA" id="ARBA00038334"/>
    </source>
</evidence>
<dbReference type="Pfam" id="PF00561">
    <property type="entry name" value="Abhydrolase_1"/>
    <property type="match status" value="1"/>
</dbReference>
<accession>A0AAD4I022</accession>
<keyword evidence="1" id="KW-0378">Hydrolase</keyword>
<feature type="domain" description="AB hydrolase-1" evidence="3">
    <location>
        <begin position="50"/>
        <end position="330"/>
    </location>
</feature>
<dbReference type="InterPro" id="IPR000073">
    <property type="entry name" value="AB_hydrolase_1"/>
</dbReference>
<evidence type="ECO:0000313" key="5">
    <source>
        <dbReference type="Proteomes" id="UP001197093"/>
    </source>
</evidence>
<protein>
    <recommendedName>
        <fullName evidence="3">AB hydrolase-1 domain-containing protein</fullName>
    </recommendedName>
</protein>
<dbReference type="Proteomes" id="UP001197093">
    <property type="component" value="Unassembled WGS sequence"/>
</dbReference>
<keyword evidence="5" id="KW-1185">Reference proteome</keyword>
<evidence type="ECO:0000259" key="3">
    <source>
        <dbReference type="Pfam" id="PF00561"/>
    </source>
</evidence>
<comment type="similarity">
    <text evidence="2">Belongs to the AB hydrolase superfamily. Epoxide hydrolase family.</text>
</comment>
<reference evidence="4" key="1">
    <citation type="submission" date="2023-02" db="EMBL/GenBank/DDBJ databases">
        <authorList>
            <person name="Palmer J.M."/>
        </authorList>
    </citation>
    <scope>NUCLEOTIDE SEQUENCE</scope>
    <source>
        <strain evidence="4">FW57</strain>
    </source>
</reference>
<dbReference type="EMBL" id="JAHCVI010000001">
    <property type="protein sequence ID" value="KAG7290597.1"/>
    <property type="molecule type" value="Genomic_DNA"/>
</dbReference>
<organism evidence="4 5">
    <name type="scientific">Staphylotrichum longicolle</name>
    <dbReference type="NCBI Taxonomy" id="669026"/>
    <lineage>
        <taxon>Eukaryota</taxon>
        <taxon>Fungi</taxon>
        <taxon>Dikarya</taxon>
        <taxon>Ascomycota</taxon>
        <taxon>Pezizomycotina</taxon>
        <taxon>Sordariomycetes</taxon>
        <taxon>Sordariomycetidae</taxon>
        <taxon>Sordariales</taxon>
        <taxon>Chaetomiaceae</taxon>
        <taxon>Staphylotrichum</taxon>
    </lineage>
</organism>
<name>A0AAD4I022_9PEZI</name>
<dbReference type="SUPFAM" id="SSF53474">
    <property type="entry name" value="alpha/beta-Hydrolases"/>
    <property type="match status" value="1"/>
</dbReference>
<dbReference type="GO" id="GO:0016787">
    <property type="term" value="F:hydrolase activity"/>
    <property type="evidence" value="ECO:0007669"/>
    <property type="project" value="UniProtKB-KW"/>
</dbReference>
<dbReference type="PANTHER" id="PTHR43329">
    <property type="entry name" value="EPOXIDE HYDROLASE"/>
    <property type="match status" value="1"/>
</dbReference>
<evidence type="ECO:0000313" key="4">
    <source>
        <dbReference type="EMBL" id="KAG7290597.1"/>
    </source>
</evidence>
<dbReference type="PRINTS" id="PR00111">
    <property type="entry name" value="ABHYDROLASE"/>
</dbReference>
<dbReference type="AlphaFoldDB" id="A0AAD4I022"/>
<comment type="caution">
    <text evidence="4">The sequence shown here is derived from an EMBL/GenBank/DDBJ whole genome shotgun (WGS) entry which is preliminary data.</text>
</comment>
<evidence type="ECO:0000256" key="1">
    <source>
        <dbReference type="ARBA" id="ARBA00022801"/>
    </source>
</evidence>
<gene>
    <name evidence="4" type="ORF">NEMBOFW57_000600</name>
</gene>
<dbReference type="InterPro" id="IPR000639">
    <property type="entry name" value="Epox_hydrolase-like"/>
</dbReference>